<evidence type="ECO:0000256" key="5">
    <source>
        <dbReference type="HAMAP-Rule" id="MF_00340"/>
    </source>
</evidence>
<dbReference type="HAMAP" id="MF_00340">
    <property type="entry name" value="Ribosomal_bL32"/>
    <property type="match status" value="1"/>
</dbReference>
<name>A0A2M7Q9R5_9BACT</name>
<evidence type="ECO:0000313" key="7">
    <source>
        <dbReference type="Proteomes" id="UP000230973"/>
    </source>
</evidence>
<dbReference type="SUPFAM" id="SSF57829">
    <property type="entry name" value="Zn-binding ribosomal proteins"/>
    <property type="match status" value="1"/>
</dbReference>
<evidence type="ECO:0000256" key="2">
    <source>
        <dbReference type="ARBA" id="ARBA00022980"/>
    </source>
</evidence>
<accession>A0A2M7Q9R5</accession>
<dbReference type="InterPro" id="IPR044957">
    <property type="entry name" value="Ribosomal_bL32_bact"/>
</dbReference>
<dbReference type="GO" id="GO:0006412">
    <property type="term" value="P:translation"/>
    <property type="evidence" value="ECO:0007669"/>
    <property type="project" value="UniProtKB-UniRule"/>
</dbReference>
<dbReference type="AlphaFoldDB" id="A0A2M7Q9R5"/>
<comment type="caution">
    <text evidence="6">The sequence shown here is derived from an EMBL/GenBank/DDBJ whole genome shotgun (WGS) entry which is preliminary data.</text>
</comment>
<dbReference type="GO" id="GO:0015934">
    <property type="term" value="C:large ribosomal subunit"/>
    <property type="evidence" value="ECO:0007669"/>
    <property type="project" value="InterPro"/>
</dbReference>
<evidence type="ECO:0000256" key="3">
    <source>
        <dbReference type="ARBA" id="ARBA00023274"/>
    </source>
</evidence>
<evidence type="ECO:0000256" key="1">
    <source>
        <dbReference type="ARBA" id="ARBA00008560"/>
    </source>
</evidence>
<gene>
    <name evidence="5" type="primary">rpmF</name>
    <name evidence="6" type="ORF">COY93_04790</name>
</gene>
<dbReference type="EMBL" id="PFLC01000062">
    <property type="protein sequence ID" value="PIY61768.1"/>
    <property type="molecule type" value="Genomic_DNA"/>
</dbReference>
<dbReference type="Proteomes" id="UP000230973">
    <property type="component" value="Unassembled WGS sequence"/>
</dbReference>
<keyword evidence="3 5" id="KW-0687">Ribonucleoprotein</keyword>
<keyword evidence="2 5" id="KW-0689">Ribosomal protein</keyword>
<protein>
    <recommendedName>
        <fullName evidence="4 5">Large ribosomal subunit protein bL32</fullName>
    </recommendedName>
</protein>
<sequence length="90" mass="10075">MALPGHRRTSSHKRRRASHFALKKITLVDCPKCKQSKLQHNACENCGSYSGRQVLKLDSPLEKKAVKPVKKVVAKPAKATKKVTVDKKKK</sequence>
<dbReference type="PANTHER" id="PTHR35534">
    <property type="entry name" value="50S RIBOSOMAL PROTEIN L32"/>
    <property type="match status" value="1"/>
</dbReference>
<dbReference type="Pfam" id="PF01783">
    <property type="entry name" value="Ribosomal_L32p"/>
    <property type="match status" value="1"/>
</dbReference>
<evidence type="ECO:0000256" key="4">
    <source>
        <dbReference type="ARBA" id="ARBA00035178"/>
    </source>
</evidence>
<dbReference type="InterPro" id="IPR011332">
    <property type="entry name" value="Ribosomal_zn-bd"/>
</dbReference>
<proteinExistence type="inferred from homology"/>
<reference evidence="7" key="1">
    <citation type="submission" date="2017-09" db="EMBL/GenBank/DDBJ databases">
        <title>Depth-based differentiation of microbial function through sediment-hosted aquifers and enrichment of novel symbionts in the deep terrestrial subsurface.</title>
        <authorList>
            <person name="Probst A.J."/>
            <person name="Ladd B."/>
            <person name="Jarett J.K."/>
            <person name="Geller-Mcgrath D.E."/>
            <person name="Sieber C.M.K."/>
            <person name="Emerson J.B."/>
            <person name="Anantharaman K."/>
            <person name="Thomas B.C."/>
            <person name="Malmstrom R."/>
            <person name="Stieglmeier M."/>
            <person name="Klingl A."/>
            <person name="Woyke T."/>
            <person name="Ryan C.M."/>
            <person name="Banfield J.F."/>
        </authorList>
    </citation>
    <scope>NUCLEOTIDE SEQUENCE [LARGE SCALE GENOMIC DNA]</scope>
</reference>
<dbReference type="InterPro" id="IPR002677">
    <property type="entry name" value="Ribosomal_bL32"/>
</dbReference>
<comment type="similarity">
    <text evidence="1 5">Belongs to the bacterial ribosomal protein bL32 family.</text>
</comment>
<dbReference type="NCBIfam" id="TIGR01031">
    <property type="entry name" value="rpmF_bact"/>
    <property type="match status" value="1"/>
</dbReference>
<dbReference type="PANTHER" id="PTHR35534:SF1">
    <property type="entry name" value="LARGE RIBOSOMAL SUBUNIT PROTEIN BL32"/>
    <property type="match status" value="1"/>
</dbReference>
<evidence type="ECO:0000313" key="6">
    <source>
        <dbReference type="EMBL" id="PIY61768.1"/>
    </source>
</evidence>
<dbReference type="GO" id="GO:0003735">
    <property type="term" value="F:structural constituent of ribosome"/>
    <property type="evidence" value="ECO:0007669"/>
    <property type="project" value="InterPro"/>
</dbReference>
<organism evidence="6 7">
    <name type="scientific">Candidatus Uhrbacteria bacterium CG_4_10_14_0_8_um_filter_58_22</name>
    <dbReference type="NCBI Taxonomy" id="1975029"/>
    <lineage>
        <taxon>Bacteria</taxon>
        <taxon>Candidatus Uhriibacteriota</taxon>
    </lineage>
</organism>